<dbReference type="OrthoDB" id="3478937at2"/>
<comment type="caution">
    <text evidence="1">The sequence shown here is derived from an EMBL/GenBank/DDBJ whole genome shotgun (WGS) entry which is preliminary data.</text>
</comment>
<dbReference type="RefSeq" id="WP_067133473.1">
    <property type="nucleotide sequence ID" value="NZ_KQ948223.1"/>
</dbReference>
<evidence type="ECO:0000313" key="2">
    <source>
        <dbReference type="Proteomes" id="UP000053127"/>
    </source>
</evidence>
<name>A0A101NWL5_9ACTN</name>
<organism evidence="1 2">
    <name type="scientific">Streptomyces yokosukanensis</name>
    <dbReference type="NCBI Taxonomy" id="67386"/>
    <lineage>
        <taxon>Bacteria</taxon>
        <taxon>Bacillati</taxon>
        <taxon>Actinomycetota</taxon>
        <taxon>Actinomycetes</taxon>
        <taxon>Kitasatosporales</taxon>
        <taxon>Streptomycetaceae</taxon>
        <taxon>Streptomyces</taxon>
    </lineage>
</organism>
<proteinExistence type="predicted"/>
<dbReference type="AlphaFoldDB" id="A0A101NWL5"/>
<gene>
    <name evidence="1" type="ORF">AQI95_34755</name>
</gene>
<dbReference type="Proteomes" id="UP000053127">
    <property type="component" value="Unassembled WGS sequence"/>
</dbReference>
<sequence length="224" mass="23504">MLPLPAEPHPRLPLRDTARCEGPRSALLAFHRQAGPHTLVCGPAGHVLAPQELVADATQVTMAGRTSARVPARERDLTSALLARLGLAAFHFPHPQHADRCADDAVLWLRLGLTQHLMGAVLAHLGERTVGDTALLRQPTTKSALAEVAVALLEAESGLRDAAADGPDDTTLRLLHRQLTTSDEALLKLLGANGLTAAGPGATAYVSQVLADLYAPPLPSPEAA</sequence>
<keyword evidence="2" id="KW-1185">Reference proteome</keyword>
<accession>A0A101NWL5</accession>
<reference evidence="1 2" key="1">
    <citation type="submission" date="2015-10" db="EMBL/GenBank/DDBJ databases">
        <title>Draft genome sequence of Streptomyces yokosukanensis DSM 40224, type strain for the species Streptomyces yokosukanensis.</title>
        <authorList>
            <person name="Ruckert C."/>
            <person name="Winkler A."/>
            <person name="Kalinowski J."/>
            <person name="Kampfer P."/>
            <person name="Glaeser S."/>
        </authorList>
    </citation>
    <scope>NUCLEOTIDE SEQUENCE [LARGE SCALE GENOMIC DNA]</scope>
    <source>
        <strain evidence="1 2">DSM 40224</strain>
    </source>
</reference>
<dbReference type="EMBL" id="LMWN01000049">
    <property type="protein sequence ID" value="KUN00458.1"/>
    <property type="molecule type" value="Genomic_DNA"/>
</dbReference>
<dbReference type="STRING" id="67386.AQI95_34755"/>
<protein>
    <submittedName>
        <fullName evidence="1">Uncharacterized protein</fullName>
    </submittedName>
</protein>
<evidence type="ECO:0000313" key="1">
    <source>
        <dbReference type="EMBL" id="KUN00458.1"/>
    </source>
</evidence>